<feature type="coiled-coil region" evidence="1">
    <location>
        <begin position="82"/>
        <end position="149"/>
    </location>
</feature>
<evidence type="ECO:0000313" key="3">
    <source>
        <dbReference type="EMBL" id="PVU70229.1"/>
    </source>
</evidence>
<feature type="transmembrane region" description="Helical" evidence="2">
    <location>
        <begin position="47"/>
        <end position="68"/>
    </location>
</feature>
<evidence type="ECO:0000256" key="2">
    <source>
        <dbReference type="SAM" id="Phobius"/>
    </source>
</evidence>
<dbReference type="Proteomes" id="UP000245908">
    <property type="component" value="Unassembled WGS sequence"/>
</dbReference>
<name>A0A2T9WQZ3_NANST</name>
<feature type="transmembrane region" description="Helical" evidence="2">
    <location>
        <begin position="21"/>
        <end position="41"/>
    </location>
</feature>
<gene>
    <name evidence="3" type="ORF">DDW05_03000</name>
</gene>
<organism evidence="3 4">
    <name type="scientific">Nanobsidianus stetteri</name>
    <dbReference type="NCBI Taxonomy" id="1294122"/>
    <lineage>
        <taxon>Archaea</taxon>
        <taxon>Nanobdellota</taxon>
        <taxon>Candidatus Nanoarchaeia</taxon>
        <taxon>Nanoarchaeales</taxon>
        <taxon>Nanopusillaceae</taxon>
        <taxon>Candidatus Nanobsidianus</taxon>
    </lineage>
</organism>
<evidence type="ECO:0000256" key="1">
    <source>
        <dbReference type="SAM" id="Coils"/>
    </source>
</evidence>
<dbReference type="EMBL" id="QEFH01000030">
    <property type="protein sequence ID" value="PVU70229.1"/>
    <property type="molecule type" value="Genomic_DNA"/>
</dbReference>
<keyword evidence="2" id="KW-0812">Transmembrane</keyword>
<dbReference type="SUPFAM" id="SSF58113">
    <property type="entry name" value="Apolipoprotein A-I"/>
    <property type="match status" value="1"/>
</dbReference>
<dbReference type="AlphaFoldDB" id="A0A2T9WQZ3"/>
<comment type="caution">
    <text evidence="3">The sequence shown here is derived from an EMBL/GenBank/DDBJ whole genome shotgun (WGS) entry which is preliminary data.</text>
</comment>
<accession>A0A2T9WQZ3</accession>
<proteinExistence type="predicted"/>
<evidence type="ECO:0000313" key="4">
    <source>
        <dbReference type="Proteomes" id="UP000245908"/>
    </source>
</evidence>
<sequence>YLFEIFIQRAKITESETMRKSKILFVFALSAFSAIAIGYAIPFLLNLYGFILLVLVLIALFFFGRAAISYGKSFHHSIKSFAANVEKDLVEVERELKKVKKDLSEEDAKYIMEGIEKINNDLANIQAKIDNAEAKFRNILSKLKDKYKEFINELISKYNGYLNMYKSRLQPNQINELENFIKNLEHKRDSINTDIPYIPSLSQLRDNILREIWGLGLDNNDKDALQQTLNNIYNNIYPQYQQILSEMNDVIKEYNNAKILLMKFHQYEDAFKRDISLRLRKIFYKPGDRKTEMAILSALDKSKNYIREMENLINERIRFLEKFLH</sequence>
<feature type="non-terminal residue" evidence="3">
    <location>
        <position position="1"/>
    </location>
</feature>
<keyword evidence="1" id="KW-0175">Coiled coil</keyword>
<keyword evidence="2" id="KW-1133">Transmembrane helix</keyword>
<keyword evidence="2" id="KW-0472">Membrane</keyword>
<protein>
    <submittedName>
        <fullName evidence="3">Uncharacterized protein</fullName>
    </submittedName>
</protein>
<reference evidence="3 4" key="1">
    <citation type="journal article" date="2015" name="Appl. Environ. Microbiol.">
        <title>Nanoarchaeota, Their Sulfolobales Host, and Nanoarchaeota Virus Distribution across Yellowstone National Park Hot Springs.</title>
        <authorList>
            <person name="Munson-McGee J.H."/>
            <person name="Field E.K."/>
            <person name="Bateson M."/>
            <person name="Rooney C."/>
            <person name="Stepanauskas R."/>
            <person name="Young M.J."/>
        </authorList>
    </citation>
    <scope>NUCLEOTIDE SEQUENCE [LARGE SCALE GENOMIC DNA]</scope>
    <source>
        <strain evidence="3">SCGC AB-777_O03</strain>
    </source>
</reference>